<protein>
    <submittedName>
        <fullName evidence="2">MyoD family inhibitor domain-containing protein 2</fullName>
    </submittedName>
</protein>
<dbReference type="GO" id="GO:0010468">
    <property type="term" value="P:regulation of gene expression"/>
    <property type="evidence" value="ECO:0007669"/>
    <property type="project" value="UniProtKB-ARBA"/>
</dbReference>
<comment type="similarity">
    <text evidence="1">Belongs to the MDFI family.</text>
</comment>
<dbReference type="EMBL" id="CAWUFR010000035">
    <property type="protein sequence ID" value="CAK6958713.1"/>
    <property type="molecule type" value="Genomic_DNA"/>
</dbReference>
<accession>A0AAV1NI88</accession>
<dbReference type="AlphaFoldDB" id="A0AAV1NI88"/>
<dbReference type="PANTHER" id="PTHR15304">
    <property type="entry name" value="MYOD FAMILY INHIBITOR"/>
    <property type="match status" value="1"/>
</dbReference>
<gene>
    <name evidence="2" type="ORF">FSCOSCO3_A028805</name>
</gene>
<proteinExistence type="inferred from homology"/>
<evidence type="ECO:0000256" key="1">
    <source>
        <dbReference type="ARBA" id="ARBA00025778"/>
    </source>
</evidence>
<name>A0AAV1NI88_SCOSC</name>
<sequence length="114" mass="12409">MDQMADEMTLRADLKDKGRVSAAEESSAWVSGVDCAGIVLSCLFCRFYDMIHMIPDSCGIHCCPSYKQVVSTMDSASSSDDDSHIDVGCGLFSSCDDISDCVELAMEISEICYH</sequence>
<dbReference type="Proteomes" id="UP001314229">
    <property type="component" value="Unassembled WGS sequence"/>
</dbReference>
<comment type="caution">
    <text evidence="2">The sequence shown here is derived from an EMBL/GenBank/DDBJ whole genome shotgun (WGS) entry which is preliminary data.</text>
</comment>
<reference evidence="2 3" key="1">
    <citation type="submission" date="2024-01" db="EMBL/GenBank/DDBJ databases">
        <authorList>
            <person name="Alioto T."/>
            <person name="Alioto T."/>
            <person name="Gomez Garrido J."/>
        </authorList>
    </citation>
    <scope>NUCLEOTIDE SEQUENCE [LARGE SCALE GENOMIC DNA]</scope>
</reference>
<dbReference type="PANTHER" id="PTHR15304:SF2">
    <property type="entry name" value="MYOD FAMILY INHIBITOR DOMAIN-CONTAINING PROTEIN 2"/>
    <property type="match status" value="1"/>
</dbReference>
<keyword evidence="3" id="KW-1185">Reference proteome</keyword>
<dbReference type="Pfam" id="PF15316">
    <property type="entry name" value="MDFI"/>
    <property type="match status" value="1"/>
</dbReference>
<organism evidence="2 3">
    <name type="scientific">Scomber scombrus</name>
    <name type="common">Atlantic mackerel</name>
    <name type="synonym">Scomber vernalis</name>
    <dbReference type="NCBI Taxonomy" id="13677"/>
    <lineage>
        <taxon>Eukaryota</taxon>
        <taxon>Metazoa</taxon>
        <taxon>Chordata</taxon>
        <taxon>Craniata</taxon>
        <taxon>Vertebrata</taxon>
        <taxon>Euteleostomi</taxon>
        <taxon>Actinopterygii</taxon>
        <taxon>Neopterygii</taxon>
        <taxon>Teleostei</taxon>
        <taxon>Neoteleostei</taxon>
        <taxon>Acanthomorphata</taxon>
        <taxon>Pelagiaria</taxon>
        <taxon>Scombriformes</taxon>
        <taxon>Scombridae</taxon>
        <taxon>Scomber</taxon>
    </lineage>
</organism>
<dbReference type="InterPro" id="IPR026134">
    <property type="entry name" value="MDFI/MDFIC"/>
</dbReference>
<evidence type="ECO:0000313" key="2">
    <source>
        <dbReference type="EMBL" id="CAK6958713.1"/>
    </source>
</evidence>
<evidence type="ECO:0000313" key="3">
    <source>
        <dbReference type="Proteomes" id="UP001314229"/>
    </source>
</evidence>